<reference evidence="1" key="2">
    <citation type="submission" date="2020-05" db="UniProtKB">
        <authorList>
            <consortium name="EnsemblMetazoa"/>
        </authorList>
    </citation>
    <scope>IDENTIFICATION</scope>
    <source>
        <strain evidence="1">FAR1</strain>
    </source>
</reference>
<sequence>MKNRKLGMAGGGVSEMDFLTVPSKITPVKQVLAELQSDDEEPGLGYTHTLIFISDTEGAPFYPTDCGGVPKIAATNFAFTTSPTVHSHVRGSVQVIPSPSEPVLTLAGSITAHCSHLAMKIDGKPPYNPRRLNRYTTALLQEVGYQGKGNGEDSNENTVRRWNGQFGCCAFVTLEGPGRVD</sequence>
<evidence type="ECO:0000313" key="1">
    <source>
        <dbReference type="EnsemblMetazoa" id="AFAF013591-PA"/>
    </source>
</evidence>
<proteinExistence type="predicted"/>
<dbReference type="EnsemblMetazoa" id="AFAF013591-RA">
    <property type="protein sequence ID" value="AFAF013591-PA"/>
    <property type="gene ID" value="AFAF013591"/>
</dbReference>
<dbReference type="Proteomes" id="UP000075886">
    <property type="component" value="Unassembled WGS sequence"/>
</dbReference>
<dbReference type="EMBL" id="AXCN02000322">
    <property type="status" value="NOT_ANNOTATED_CDS"/>
    <property type="molecule type" value="Genomic_DNA"/>
</dbReference>
<reference evidence="2" key="1">
    <citation type="submission" date="2014-01" db="EMBL/GenBank/DDBJ databases">
        <title>The Genome Sequence of Anopheles farauti FAR1 (V2).</title>
        <authorList>
            <consortium name="The Broad Institute Genomics Platform"/>
            <person name="Neafsey D.E."/>
            <person name="Besansky N."/>
            <person name="Howell P."/>
            <person name="Walton C."/>
            <person name="Young S.K."/>
            <person name="Zeng Q."/>
            <person name="Gargeya S."/>
            <person name="Fitzgerald M."/>
            <person name="Haas B."/>
            <person name="Abouelleil A."/>
            <person name="Allen A.W."/>
            <person name="Alvarado L."/>
            <person name="Arachchi H.M."/>
            <person name="Berlin A.M."/>
            <person name="Chapman S.B."/>
            <person name="Gainer-Dewar J."/>
            <person name="Goldberg J."/>
            <person name="Griggs A."/>
            <person name="Gujja S."/>
            <person name="Hansen M."/>
            <person name="Howarth C."/>
            <person name="Imamovic A."/>
            <person name="Ireland A."/>
            <person name="Larimer J."/>
            <person name="McCowan C."/>
            <person name="Murphy C."/>
            <person name="Pearson M."/>
            <person name="Poon T.W."/>
            <person name="Priest M."/>
            <person name="Roberts A."/>
            <person name="Saif S."/>
            <person name="Shea T."/>
            <person name="Sisk P."/>
            <person name="Sykes S."/>
            <person name="Wortman J."/>
            <person name="Nusbaum C."/>
            <person name="Birren B."/>
        </authorList>
    </citation>
    <scope>NUCLEOTIDE SEQUENCE [LARGE SCALE GENOMIC DNA]</scope>
    <source>
        <strain evidence="2">FAR1</strain>
    </source>
</reference>
<name>A0A182QN87_9DIPT</name>
<protein>
    <submittedName>
        <fullName evidence="1">Uncharacterized protein</fullName>
    </submittedName>
</protein>
<accession>A0A182QN87</accession>
<organism evidence="1 2">
    <name type="scientific">Anopheles farauti</name>
    <dbReference type="NCBI Taxonomy" id="69004"/>
    <lineage>
        <taxon>Eukaryota</taxon>
        <taxon>Metazoa</taxon>
        <taxon>Ecdysozoa</taxon>
        <taxon>Arthropoda</taxon>
        <taxon>Hexapoda</taxon>
        <taxon>Insecta</taxon>
        <taxon>Pterygota</taxon>
        <taxon>Neoptera</taxon>
        <taxon>Endopterygota</taxon>
        <taxon>Diptera</taxon>
        <taxon>Nematocera</taxon>
        <taxon>Culicoidea</taxon>
        <taxon>Culicidae</taxon>
        <taxon>Anophelinae</taxon>
        <taxon>Anopheles</taxon>
    </lineage>
</organism>
<dbReference type="AlphaFoldDB" id="A0A182QN87"/>
<keyword evidence="2" id="KW-1185">Reference proteome</keyword>
<evidence type="ECO:0000313" key="2">
    <source>
        <dbReference type="Proteomes" id="UP000075886"/>
    </source>
</evidence>
<dbReference type="VEuPathDB" id="VectorBase:AFAF013591"/>